<dbReference type="InterPro" id="IPR000571">
    <property type="entry name" value="Znf_CCCH"/>
</dbReference>
<keyword evidence="5" id="KW-1185">Reference proteome</keyword>
<dbReference type="PANTHER" id="PTHR10026">
    <property type="entry name" value="CYCLIN"/>
    <property type="match status" value="1"/>
</dbReference>
<feature type="compositionally biased region" description="Basic and acidic residues" evidence="2">
    <location>
        <begin position="299"/>
        <end position="309"/>
    </location>
</feature>
<dbReference type="SUPFAM" id="SSF47954">
    <property type="entry name" value="Cyclin-like"/>
    <property type="match status" value="2"/>
</dbReference>
<gene>
    <name evidence="4" type="ORF">LTR36_004131</name>
</gene>
<feature type="compositionally biased region" description="Basic and acidic residues" evidence="2">
    <location>
        <begin position="842"/>
        <end position="912"/>
    </location>
</feature>
<feature type="compositionally biased region" description="Polar residues" evidence="2">
    <location>
        <begin position="174"/>
        <end position="186"/>
    </location>
</feature>
<dbReference type="InterPro" id="IPR036915">
    <property type="entry name" value="Cyclin-like_sf"/>
</dbReference>
<evidence type="ECO:0000313" key="4">
    <source>
        <dbReference type="EMBL" id="KAK4544559.1"/>
    </source>
</evidence>
<dbReference type="Gene3D" id="1.10.472.10">
    <property type="entry name" value="Cyclin-like"/>
    <property type="match status" value="2"/>
</dbReference>
<dbReference type="PROSITE" id="PS50103">
    <property type="entry name" value="ZF_C3H1"/>
    <property type="match status" value="1"/>
</dbReference>
<evidence type="ECO:0000259" key="3">
    <source>
        <dbReference type="PROSITE" id="PS50103"/>
    </source>
</evidence>
<feature type="compositionally biased region" description="Polar residues" evidence="2">
    <location>
        <begin position="195"/>
        <end position="204"/>
    </location>
</feature>
<keyword evidence="1" id="KW-0863">Zinc-finger</keyword>
<evidence type="ECO:0000256" key="2">
    <source>
        <dbReference type="SAM" id="MobiDB-lite"/>
    </source>
</evidence>
<organism evidence="4 5">
    <name type="scientific">Oleoguttula mirabilis</name>
    <dbReference type="NCBI Taxonomy" id="1507867"/>
    <lineage>
        <taxon>Eukaryota</taxon>
        <taxon>Fungi</taxon>
        <taxon>Dikarya</taxon>
        <taxon>Ascomycota</taxon>
        <taxon>Pezizomycotina</taxon>
        <taxon>Dothideomycetes</taxon>
        <taxon>Dothideomycetidae</taxon>
        <taxon>Mycosphaerellales</taxon>
        <taxon>Teratosphaeriaceae</taxon>
        <taxon>Oleoguttula</taxon>
    </lineage>
</organism>
<dbReference type="Proteomes" id="UP001324427">
    <property type="component" value="Unassembled WGS sequence"/>
</dbReference>
<evidence type="ECO:0000313" key="5">
    <source>
        <dbReference type="Proteomes" id="UP001324427"/>
    </source>
</evidence>
<feature type="region of interest" description="Disordered" evidence="2">
    <location>
        <begin position="725"/>
        <end position="752"/>
    </location>
</feature>
<name>A0AAV9JHJ5_9PEZI</name>
<feature type="compositionally biased region" description="Basic and acidic residues" evidence="2">
    <location>
        <begin position="120"/>
        <end position="144"/>
    </location>
</feature>
<feature type="zinc finger region" description="C3H1-type" evidence="1">
    <location>
        <begin position="29"/>
        <end position="53"/>
    </location>
</feature>
<evidence type="ECO:0000256" key="1">
    <source>
        <dbReference type="PROSITE-ProRule" id="PRU00723"/>
    </source>
</evidence>
<dbReference type="GO" id="GO:0006357">
    <property type="term" value="P:regulation of transcription by RNA polymerase II"/>
    <property type="evidence" value="ECO:0007669"/>
    <property type="project" value="InterPro"/>
</dbReference>
<accession>A0AAV9JHJ5</accession>
<dbReference type="AlphaFoldDB" id="A0AAV9JHJ5"/>
<keyword evidence="1" id="KW-0862">Zinc</keyword>
<dbReference type="EMBL" id="JAVFHQ010000024">
    <property type="protein sequence ID" value="KAK4544559.1"/>
    <property type="molecule type" value="Genomic_DNA"/>
</dbReference>
<comment type="caution">
    <text evidence="4">The sequence shown here is derived from an EMBL/GenBank/DDBJ whole genome shotgun (WGS) entry which is preliminary data.</text>
</comment>
<keyword evidence="1" id="KW-0479">Metal-binding</keyword>
<sequence>MADRPSERPWVLPKEERPLVHVDWEAYGICLYSMLGPDRCYSGERCRFVHPPKREISRLWNRPEARLQYATRIPRAHIEDYGRATDPPPVRQVRGQEILGVYGPNRAPPPPPDHPVSAPKKPDLVRIDRPQVSSRERPSQHDGVSKVPEYVPPTPGAPRPARAELPAHRLAAQPSGNIDNNSTRAHTQIEDRGRQQSINFSFAATSIDAPPSPGAEAYGGIRRTPGSNKPHGDTAPAPFFGDPMTKSSNRQPLGRPNRMFERASGHATDSSSALLSLDVPTASARTVWRRADSGATPQNDDRMQDDEMPRQQSAYWQRLKAKQAAQETGGGGGKEEGSEGAVQIVPPRGAPEARFSQPTRDEAEIRPMPPPPRPTVTLAGPYTSTTPPPAPAPKSTMGATKRLSNGDPKPPIGPHPSTIRVAAPYTTQACIEKRLLPPTLDHQERSLGEAREDSNRLQGVTWLDNVRRALQLPVRTLGTACVLYHKFRLMHPGADYAWADAAAASLLAACKIEDTLKKSKDILAAAYNLKAGSHEALGADDVVFEAPSRAVIGLERLVLEAGGFDFRSKDKHQLLVKINKRLPATNDQHEAGRVAFTVMTDLHRTFAPLKHTSATQAIACLELASHLHATTSAGAGSAAVIDQVKAIPIGKWSTTRENIMETLLDLLDLYTHHTTATILGTKYSLDDFLRIRLALNKECSEHNIPRYQTAPESVVDRPAVNGATLQVANGHPTPVSPPQPGAQAQSQPKIVGVPSLPEGGGTLRFILNPRLAAEEKAEVQKFFVEEWEEYEEEIEIPLPRPKSPERIREREKDREKDREKEREKDRPERTQDARPPTLPAARARDSDKRSDGDDRRSLDRRSREDLRERDRDRDRDRERDRERDRTRERDREVERERARTRDRERDRRYDDDRRYDERDRYERRDRRSYDDYDRRRERR</sequence>
<reference evidence="4 5" key="1">
    <citation type="submission" date="2021-11" db="EMBL/GenBank/DDBJ databases">
        <title>Black yeast isolated from Biological Soil Crust.</title>
        <authorList>
            <person name="Kurbessoian T."/>
        </authorList>
    </citation>
    <scope>NUCLEOTIDE SEQUENCE [LARGE SCALE GENOMIC DNA]</scope>
    <source>
        <strain evidence="4 5">CCFEE 5522</strain>
    </source>
</reference>
<feature type="domain" description="C3H1-type" evidence="3">
    <location>
        <begin position="29"/>
        <end position="53"/>
    </location>
</feature>
<dbReference type="InterPro" id="IPR043198">
    <property type="entry name" value="Cyclin/Ssn8"/>
</dbReference>
<feature type="region of interest" description="Disordered" evidence="2">
    <location>
        <begin position="100"/>
        <end position="414"/>
    </location>
</feature>
<feature type="region of interest" description="Disordered" evidence="2">
    <location>
        <begin position="801"/>
        <end position="912"/>
    </location>
</feature>
<dbReference type="GO" id="GO:0008270">
    <property type="term" value="F:zinc ion binding"/>
    <property type="evidence" value="ECO:0007669"/>
    <property type="project" value="UniProtKB-KW"/>
</dbReference>
<protein>
    <recommendedName>
        <fullName evidence="3">C3H1-type domain-containing protein</fullName>
    </recommendedName>
</protein>
<proteinExistence type="predicted"/>
<feature type="compositionally biased region" description="Basic and acidic residues" evidence="2">
    <location>
        <begin position="802"/>
        <end position="832"/>
    </location>
</feature>
<dbReference type="GO" id="GO:0016538">
    <property type="term" value="F:cyclin-dependent protein serine/threonine kinase regulator activity"/>
    <property type="evidence" value="ECO:0007669"/>
    <property type="project" value="InterPro"/>
</dbReference>